<dbReference type="Proteomes" id="UP000494363">
    <property type="component" value="Unassembled WGS sequence"/>
</dbReference>
<accession>A0A6J5D1H7</accession>
<organism evidence="1 2">
    <name type="scientific">Paraburkholderia humisilvae</name>
    <dbReference type="NCBI Taxonomy" id="627669"/>
    <lineage>
        <taxon>Bacteria</taxon>
        <taxon>Pseudomonadati</taxon>
        <taxon>Pseudomonadota</taxon>
        <taxon>Betaproteobacteria</taxon>
        <taxon>Burkholderiales</taxon>
        <taxon>Burkholderiaceae</taxon>
        <taxon>Paraburkholderia</taxon>
    </lineage>
</organism>
<proteinExistence type="predicted"/>
<dbReference type="EMBL" id="CADIKH010000002">
    <property type="protein sequence ID" value="CAB3748069.1"/>
    <property type="molecule type" value="Genomic_DNA"/>
</dbReference>
<evidence type="ECO:0000313" key="2">
    <source>
        <dbReference type="Proteomes" id="UP000494363"/>
    </source>
</evidence>
<keyword evidence="2" id="KW-1185">Reference proteome</keyword>
<reference evidence="1 2" key="1">
    <citation type="submission" date="2020-04" db="EMBL/GenBank/DDBJ databases">
        <authorList>
            <person name="De Canck E."/>
        </authorList>
    </citation>
    <scope>NUCLEOTIDE SEQUENCE [LARGE SCALE GENOMIC DNA]</scope>
    <source>
        <strain evidence="1 2">LMG 29542</strain>
    </source>
</reference>
<evidence type="ECO:0000313" key="1">
    <source>
        <dbReference type="EMBL" id="CAB3748069.1"/>
    </source>
</evidence>
<name>A0A6J5D1H7_9BURK</name>
<gene>
    <name evidence="1" type="ORF">LMG29542_00628</name>
</gene>
<protein>
    <submittedName>
        <fullName evidence="1">Uncharacterized protein</fullName>
    </submittedName>
</protein>
<dbReference type="AlphaFoldDB" id="A0A6J5D1H7"/>
<sequence length="58" mass="5601">MSTDVGCARYAARAKSLARAAFGAITLTVALSGCGTLCGFTGGSGSGFAGGCSTGMRF</sequence>